<name>A0A8G1X967_9ACTN</name>
<dbReference type="AlphaFoldDB" id="A0A8G1X967"/>
<evidence type="ECO:0000256" key="1">
    <source>
        <dbReference type="SAM" id="MobiDB-lite"/>
    </source>
</evidence>
<feature type="region of interest" description="Disordered" evidence="1">
    <location>
        <begin position="147"/>
        <end position="173"/>
    </location>
</feature>
<comment type="caution">
    <text evidence="2">The sequence shown here is derived from an EMBL/GenBank/DDBJ whole genome shotgun (WGS) entry which is preliminary data.</text>
</comment>
<dbReference type="EMBL" id="RJVJ01000004">
    <property type="protein sequence ID" value="ROR34013.1"/>
    <property type="molecule type" value="Genomic_DNA"/>
</dbReference>
<dbReference type="Proteomes" id="UP000267408">
    <property type="component" value="Unassembled WGS sequence"/>
</dbReference>
<organism evidence="2 3">
    <name type="scientific">Kitasatospora cineracea</name>
    <dbReference type="NCBI Taxonomy" id="88074"/>
    <lineage>
        <taxon>Bacteria</taxon>
        <taxon>Bacillati</taxon>
        <taxon>Actinomycetota</taxon>
        <taxon>Actinomycetes</taxon>
        <taxon>Kitasatosporales</taxon>
        <taxon>Streptomycetaceae</taxon>
        <taxon>Kitasatospora</taxon>
    </lineage>
</organism>
<feature type="compositionally biased region" description="Low complexity" evidence="1">
    <location>
        <begin position="147"/>
        <end position="156"/>
    </location>
</feature>
<proteinExistence type="predicted"/>
<reference evidence="2 3" key="1">
    <citation type="submission" date="2018-11" db="EMBL/GenBank/DDBJ databases">
        <title>Sequencing the genomes of 1000 actinobacteria strains.</title>
        <authorList>
            <person name="Klenk H.-P."/>
        </authorList>
    </citation>
    <scope>NUCLEOTIDE SEQUENCE [LARGE SCALE GENOMIC DNA]</scope>
    <source>
        <strain evidence="2 3">DSM 44780</strain>
    </source>
</reference>
<gene>
    <name evidence="2" type="ORF">EDD39_7574</name>
</gene>
<sequence>MVNLDTGAVLPVPKSRTPHTMDGPYTLNACTDDAPLYALALSGAEWAAIDWVRSRGGAGAAVRVSPAVVAADIHTTVTTAKNALARLVRLNVLLKTSPRSQVYQLNPRRFWEGSGDAQVRACRRLDPPAIVPDAKAVAAARKAAAKFAGSAAAEQEPPGPPGAGSTPTIGAGR</sequence>
<accession>A0A8G1X967</accession>
<protein>
    <submittedName>
        <fullName evidence="2">Uncharacterized protein</fullName>
    </submittedName>
</protein>
<feature type="compositionally biased region" description="Low complexity" evidence="1">
    <location>
        <begin position="163"/>
        <end position="173"/>
    </location>
</feature>
<evidence type="ECO:0000313" key="2">
    <source>
        <dbReference type="EMBL" id="ROR34013.1"/>
    </source>
</evidence>
<evidence type="ECO:0000313" key="3">
    <source>
        <dbReference type="Proteomes" id="UP000267408"/>
    </source>
</evidence>